<dbReference type="GO" id="GO:0016614">
    <property type="term" value="F:oxidoreductase activity, acting on CH-OH group of donors"/>
    <property type="evidence" value="ECO:0007669"/>
    <property type="project" value="InterPro"/>
</dbReference>
<dbReference type="AlphaFoldDB" id="A0A1S4FWX8"/>
<dbReference type="InParanoid" id="A0A1S4FWX8"/>
<name>A0A1S4FWX8_AEDAE</name>
<dbReference type="VEuPathDB" id="VectorBase:AAEL012689"/>
<keyword evidence="2" id="KW-0285">Flavoprotein</keyword>
<evidence type="ECO:0000259" key="3">
    <source>
        <dbReference type="PROSITE" id="PS00624"/>
    </source>
</evidence>
<feature type="domain" description="Glucose-methanol-choline oxidoreductase N-terminal" evidence="3">
    <location>
        <begin position="337"/>
        <end position="351"/>
    </location>
</feature>
<reference evidence="4 5" key="1">
    <citation type="submission" date="2017-06" db="EMBL/GenBank/DDBJ databases">
        <title>Aedes aegypti genome working group (AGWG) sequencing and assembly.</title>
        <authorList>
            <consortium name="Aedes aegypti Genome Working Group (AGWG)"/>
            <person name="Matthews B.J."/>
        </authorList>
    </citation>
    <scope>NUCLEOTIDE SEQUENCE [LARGE SCALE GENOMIC DNA]</scope>
    <source>
        <strain evidence="4 5">LVP_AGWG</strain>
    </source>
</reference>
<dbReference type="InterPro" id="IPR012132">
    <property type="entry name" value="GMC_OxRdtase"/>
</dbReference>
<feature type="binding site" evidence="2">
    <location>
        <position position="299"/>
    </location>
    <ligand>
        <name>FAD</name>
        <dbReference type="ChEBI" id="CHEBI:57692"/>
    </ligand>
</feature>
<dbReference type="PANTHER" id="PTHR11552">
    <property type="entry name" value="GLUCOSE-METHANOL-CHOLINE GMC OXIDOREDUCTASE"/>
    <property type="match status" value="1"/>
</dbReference>
<evidence type="ECO:0000313" key="4">
    <source>
        <dbReference type="EnsemblMetazoa" id="AAEL012689-PA"/>
    </source>
</evidence>
<comment type="cofactor">
    <cofactor evidence="2">
        <name>FAD</name>
        <dbReference type="ChEBI" id="CHEBI:57692"/>
    </cofactor>
</comment>
<protein>
    <submittedName>
        <fullName evidence="4">Glucose-methanol-choline (gmc) oxidoreductase</fullName>
    </submittedName>
</protein>
<comment type="similarity">
    <text evidence="1">Belongs to the GMC oxidoreductase family.</text>
</comment>
<dbReference type="GO" id="GO:0050660">
    <property type="term" value="F:flavin adenine dinucleotide binding"/>
    <property type="evidence" value="ECO:0007669"/>
    <property type="project" value="InterPro"/>
</dbReference>
<evidence type="ECO:0000256" key="1">
    <source>
        <dbReference type="ARBA" id="ARBA00010790"/>
    </source>
</evidence>
<dbReference type="OrthoDB" id="269227at2759"/>
<evidence type="ECO:0000313" key="5">
    <source>
        <dbReference type="Proteomes" id="UP000008820"/>
    </source>
</evidence>
<dbReference type="InterPro" id="IPR036188">
    <property type="entry name" value="FAD/NAD-bd_sf"/>
</dbReference>
<dbReference type="Pfam" id="PF05199">
    <property type="entry name" value="GMC_oxred_C"/>
    <property type="match status" value="1"/>
</dbReference>
<dbReference type="Pfam" id="PF00732">
    <property type="entry name" value="GMC_oxred_N"/>
    <property type="match status" value="1"/>
</dbReference>
<dbReference type="Proteomes" id="UP000008820">
    <property type="component" value="Chromosome 3"/>
</dbReference>
<dbReference type="PIRSF" id="PIRSF000137">
    <property type="entry name" value="Alcohol_oxidase"/>
    <property type="match status" value="1"/>
</dbReference>
<keyword evidence="2" id="KW-0274">FAD</keyword>
<dbReference type="InterPro" id="IPR007867">
    <property type="entry name" value="GMC_OxRtase_C"/>
</dbReference>
<dbReference type="PROSITE" id="PS00624">
    <property type="entry name" value="GMC_OXRED_2"/>
    <property type="match status" value="1"/>
</dbReference>
<keyword evidence="5" id="KW-1185">Reference proteome</keyword>
<organism evidence="4 5">
    <name type="scientific">Aedes aegypti</name>
    <name type="common">Yellowfever mosquito</name>
    <name type="synonym">Culex aegypti</name>
    <dbReference type="NCBI Taxonomy" id="7159"/>
    <lineage>
        <taxon>Eukaryota</taxon>
        <taxon>Metazoa</taxon>
        <taxon>Ecdysozoa</taxon>
        <taxon>Arthropoda</taxon>
        <taxon>Hexapoda</taxon>
        <taxon>Insecta</taxon>
        <taxon>Pterygota</taxon>
        <taxon>Neoptera</taxon>
        <taxon>Endopterygota</taxon>
        <taxon>Diptera</taxon>
        <taxon>Nematocera</taxon>
        <taxon>Culicoidea</taxon>
        <taxon>Culicidae</taxon>
        <taxon>Culicinae</taxon>
        <taxon>Aedini</taxon>
        <taxon>Aedes</taxon>
        <taxon>Stegomyia</taxon>
    </lineage>
</organism>
<proteinExistence type="inferred from homology"/>
<dbReference type="SUPFAM" id="SSF54373">
    <property type="entry name" value="FAD-linked reductases, C-terminal domain"/>
    <property type="match status" value="1"/>
</dbReference>
<dbReference type="PANTHER" id="PTHR11552:SF188">
    <property type="entry name" value="NEITHER INACTIVATION NOR AFTERPOTENTIAL PROTEIN G"/>
    <property type="match status" value="1"/>
</dbReference>
<dbReference type="Gene3D" id="3.30.560.10">
    <property type="entry name" value="Glucose Oxidase, domain 3"/>
    <property type="match status" value="1"/>
</dbReference>
<reference evidence="4" key="2">
    <citation type="submission" date="2020-05" db="UniProtKB">
        <authorList>
            <consortium name="EnsemblMetazoa"/>
        </authorList>
    </citation>
    <scope>IDENTIFICATION</scope>
    <source>
        <strain evidence="4">LVP_AGWG</strain>
    </source>
</reference>
<evidence type="ECO:0000256" key="2">
    <source>
        <dbReference type="PIRSR" id="PIRSR000137-2"/>
    </source>
</evidence>
<dbReference type="Gene3D" id="3.50.50.60">
    <property type="entry name" value="FAD/NAD(P)-binding domain"/>
    <property type="match status" value="1"/>
</dbReference>
<accession>A0A1S4FWX8</accession>
<dbReference type="InterPro" id="IPR000172">
    <property type="entry name" value="GMC_OxRdtase_N"/>
</dbReference>
<dbReference type="SUPFAM" id="SSF51905">
    <property type="entry name" value="FAD/NAD(P)-binding domain"/>
    <property type="match status" value="1"/>
</dbReference>
<gene>
    <name evidence="4" type="primary">5576659</name>
</gene>
<sequence length="639" mass="70374">MGIVKRIAFSIIMLAGTFAVSLYVIWIWLGFERIPNKVEDINLLRNTTYDFIIVGAGTAGSVLASRLSANPNVSVLLVEAGDVFGAASIVPLFSTAMQQTNYDWAFRTTPQKYSSHGLINNQQFLPRGRGLGGSGQINYMLHFTGIREDFERWKKFGALDWGYEQMKPYLVRHDQAVEGKVVAQEACYSGLKDDEIFEQNQYPSIVASVDKSTTLNFCTNKAPSCTSDPGPKLHITSVNPNDNLLAKAFTEAPNYLGPEHDFNVARYTIRNGIRWSSYHEFLRPAFNQQNLQILTRSMVEKIEFDSQKRASAILVKLPGSNDSIEIKTAKEVIICAGAFQTPQILKLSGIGPATELNRHRIPVVHDSPNVGQNYFDHLNLPLFVSINATASVTLDKILHPRTIVDYLSKGTGVLATTAVAGIGSLRGGKFGVILFGMGSVDEQALRHVSNLQQDTFRAFFPLHHNASQEGFLFLNTCHQPKSRGAVFLRDRNIESQPFINPNYLKDRFDVDCMSAAIRLAAKTVECEPFRRLGAKLHWPRVKSCANFGPSSEEGVQTDRYLECILRVAALTGHHPGGTAAIGLHSEAVVDNHLRVNGVTGLRVVDASVFPAPVSGTPNSVVIAVAEKAADIIMKDFPEN</sequence>
<dbReference type="EnsemblMetazoa" id="AAEL012689-RA">
    <property type="protein sequence ID" value="AAEL012689-PA"/>
    <property type="gene ID" value="AAEL012689"/>
</dbReference>